<organism evidence="1 2">
    <name type="scientific">Cryptolaemus montrouzieri</name>
    <dbReference type="NCBI Taxonomy" id="559131"/>
    <lineage>
        <taxon>Eukaryota</taxon>
        <taxon>Metazoa</taxon>
        <taxon>Ecdysozoa</taxon>
        <taxon>Arthropoda</taxon>
        <taxon>Hexapoda</taxon>
        <taxon>Insecta</taxon>
        <taxon>Pterygota</taxon>
        <taxon>Neoptera</taxon>
        <taxon>Endopterygota</taxon>
        <taxon>Coleoptera</taxon>
        <taxon>Polyphaga</taxon>
        <taxon>Cucujiformia</taxon>
        <taxon>Coccinelloidea</taxon>
        <taxon>Coccinellidae</taxon>
        <taxon>Scymninae</taxon>
        <taxon>Scymnini</taxon>
        <taxon>Cryptolaemus</taxon>
    </lineage>
</organism>
<dbReference type="EMBL" id="JABFTP020000103">
    <property type="protein sequence ID" value="KAL3276409.1"/>
    <property type="molecule type" value="Genomic_DNA"/>
</dbReference>
<comment type="caution">
    <text evidence="1">The sequence shown here is derived from an EMBL/GenBank/DDBJ whole genome shotgun (WGS) entry which is preliminary data.</text>
</comment>
<keyword evidence="2" id="KW-1185">Reference proteome</keyword>
<evidence type="ECO:0000313" key="1">
    <source>
        <dbReference type="EMBL" id="KAL3276409.1"/>
    </source>
</evidence>
<gene>
    <name evidence="1" type="ORF">HHI36_011793</name>
</gene>
<dbReference type="AlphaFoldDB" id="A0ABD2NDC4"/>
<accession>A0ABD2NDC4</accession>
<evidence type="ECO:0000313" key="2">
    <source>
        <dbReference type="Proteomes" id="UP001516400"/>
    </source>
</evidence>
<dbReference type="Proteomes" id="UP001516400">
    <property type="component" value="Unassembled WGS sequence"/>
</dbReference>
<sequence>MFPESEDENYFLMNDLSTITTGSFVLVKFPTKKTIKYYIRRILHKISSEESNITFVRHQGSNFVFPDAPDISAVPVHDIILHLMQPERIGGTSRTANLFSYPVDLSMYNVKRTCNILSLNKCHFF</sequence>
<name>A0ABD2NDC4_9CUCU</name>
<protein>
    <submittedName>
        <fullName evidence="1">Uncharacterized protein</fullName>
    </submittedName>
</protein>
<proteinExistence type="predicted"/>
<reference evidence="1 2" key="1">
    <citation type="journal article" date="2021" name="BMC Biol.">
        <title>Horizontally acquired antibacterial genes associated with adaptive radiation of ladybird beetles.</title>
        <authorList>
            <person name="Li H.S."/>
            <person name="Tang X.F."/>
            <person name="Huang Y.H."/>
            <person name="Xu Z.Y."/>
            <person name="Chen M.L."/>
            <person name="Du X.Y."/>
            <person name="Qiu B.Y."/>
            <person name="Chen P.T."/>
            <person name="Zhang W."/>
            <person name="Slipinski A."/>
            <person name="Escalona H.E."/>
            <person name="Waterhouse R.M."/>
            <person name="Zwick A."/>
            <person name="Pang H."/>
        </authorList>
    </citation>
    <scope>NUCLEOTIDE SEQUENCE [LARGE SCALE GENOMIC DNA]</scope>
    <source>
        <strain evidence="1">SYSU2018</strain>
    </source>
</reference>